<dbReference type="PANTHER" id="PTHR46390">
    <property type="entry name" value="MANNOSE-1-PHOSPHATE GUANYLYLTRANSFERASE"/>
    <property type="match status" value="1"/>
</dbReference>
<proteinExistence type="predicted"/>
<dbReference type="InterPro" id="IPR051161">
    <property type="entry name" value="Mannose-6P_isomerase_type2"/>
</dbReference>
<evidence type="ECO:0000259" key="1">
    <source>
        <dbReference type="Pfam" id="PF00483"/>
    </source>
</evidence>
<evidence type="ECO:0000259" key="2">
    <source>
        <dbReference type="Pfam" id="PF22640"/>
    </source>
</evidence>
<feature type="domain" description="MannoseP isomerase/GMP-like beta-helix" evidence="2">
    <location>
        <begin position="275"/>
        <end position="324"/>
    </location>
</feature>
<evidence type="ECO:0000313" key="3">
    <source>
        <dbReference type="EMBL" id="QDH80808.1"/>
    </source>
</evidence>
<reference evidence="3 4" key="1">
    <citation type="submission" date="2019-06" db="EMBL/GenBank/DDBJ databases">
        <title>Echinicola alkalisoli sp. nov. isolated from saline soil.</title>
        <authorList>
            <person name="Sun J.-Q."/>
            <person name="Xu L."/>
        </authorList>
    </citation>
    <scope>NUCLEOTIDE SEQUENCE [LARGE SCALE GENOMIC DNA]</scope>
    <source>
        <strain evidence="3 4">LN3S3</strain>
    </source>
</reference>
<dbReference type="InterPro" id="IPR054566">
    <property type="entry name" value="ManC/GMP-like_b-helix"/>
</dbReference>
<gene>
    <name evidence="3" type="ORF">FKX85_17875</name>
</gene>
<dbReference type="InterPro" id="IPR029044">
    <property type="entry name" value="Nucleotide-diphossugar_trans"/>
</dbReference>
<dbReference type="AlphaFoldDB" id="A0A514CLY5"/>
<name>A0A514CLY5_9BACT</name>
<dbReference type="GO" id="GO:0004475">
    <property type="term" value="F:mannose-1-phosphate guanylyltransferase (GTP) activity"/>
    <property type="evidence" value="ECO:0007669"/>
    <property type="project" value="InterPro"/>
</dbReference>
<evidence type="ECO:0000313" key="4">
    <source>
        <dbReference type="Proteomes" id="UP000316614"/>
    </source>
</evidence>
<dbReference type="OrthoDB" id="9806359at2"/>
<dbReference type="CDD" id="cd02509">
    <property type="entry name" value="GDP-M1P_Guanylyltransferase"/>
    <property type="match status" value="1"/>
</dbReference>
<dbReference type="Gene3D" id="3.90.550.10">
    <property type="entry name" value="Spore Coat Polysaccharide Biosynthesis Protein SpsA, Chain A"/>
    <property type="match status" value="1"/>
</dbReference>
<dbReference type="SUPFAM" id="SSF53448">
    <property type="entry name" value="Nucleotide-diphospho-sugar transferases"/>
    <property type="match status" value="1"/>
</dbReference>
<dbReference type="SUPFAM" id="SSF159283">
    <property type="entry name" value="Guanosine diphospho-D-mannose pyrophosphorylase/mannose-6-phosphate isomerase linker domain"/>
    <property type="match status" value="1"/>
</dbReference>
<dbReference type="RefSeq" id="WP_141616029.1">
    <property type="nucleotide sequence ID" value="NZ_CP041253.1"/>
</dbReference>
<dbReference type="InterPro" id="IPR005835">
    <property type="entry name" value="NTP_transferase_dom"/>
</dbReference>
<organism evidence="3 4">
    <name type="scientific">Echinicola soli</name>
    <dbReference type="NCBI Taxonomy" id="2591634"/>
    <lineage>
        <taxon>Bacteria</taxon>
        <taxon>Pseudomonadati</taxon>
        <taxon>Bacteroidota</taxon>
        <taxon>Cytophagia</taxon>
        <taxon>Cytophagales</taxon>
        <taxon>Cyclobacteriaceae</taxon>
        <taxon>Echinicola</taxon>
    </lineage>
</organism>
<accession>A0A514CLY5</accession>
<dbReference type="EMBL" id="CP041253">
    <property type="protein sequence ID" value="QDH80808.1"/>
    <property type="molecule type" value="Genomic_DNA"/>
</dbReference>
<dbReference type="Proteomes" id="UP000316614">
    <property type="component" value="Chromosome"/>
</dbReference>
<dbReference type="GO" id="GO:0009298">
    <property type="term" value="P:GDP-mannose biosynthetic process"/>
    <property type="evidence" value="ECO:0007669"/>
    <property type="project" value="TreeGrafter"/>
</dbReference>
<dbReference type="Pfam" id="PF00483">
    <property type="entry name" value="NTP_transferase"/>
    <property type="match status" value="1"/>
</dbReference>
<feature type="domain" description="Nucleotidyl transferase" evidence="1">
    <location>
        <begin position="6"/>
        <end position="269"/>
    </location>
</feature>
<dbReference type="KEGG" id="echi:FKX85_17875"/>
<keyword evidence="3" id="KW-0548">Nucleotidyltransferase</keyword>
<keyword evidence="4" id="KW-1185">Reference proteome</keyword>
<dbReference type="Pfam" id="PF22640">
    <property type="entry name" value="ManC_GMP_beta-helix"/>
    <property type="match status" value="1"/>
</dbReference>
<dbReference type="InterPro" id="IPR049577">
    <property type="entry name" value="GMPP_N"/>
</dbReference>
<sequence>MNRIVNVVLSGGVGSRLWPLSRKSRPKQYLPIFDGETLFQKTVCRNRPFADEILVVGNKDNYELSRKDMDGSNLAAYTELVEASPRNTAAAIAFSAFHSHEEDVLFVTPSDHLITPGDAYEAALKRAIELATQGNIVTFGLKPSHPETGYGYIEATGEDVKAFHEKPRQERANYFFENGGYLWNSGMFCFRAGVFLEELRRYETEIFDQAYGAYMLKKEIFLPQEESLQIPSLSVDYAVMERSKKIKVVSADFDWSDMGSFEAIYDYFKEKGHYLDGSGNMVIGTDTHIEFTGLSNTLLIFTNDAVLALKKENSQEVKEVFQRLENERPELVM</sequence>
<keyword evidence="3" id="KW-0808">Transferase</keyword>
<protein>
    <submittedName>
        <fullName evidence="3">Mannose-1-phosphate guanylyltransferase</fullName>
    </submittedName>
</protein>
<dbReference type="PANTHER" id="PTHR46390:SF1">
    <property type="entry name" value="MANNOSE-1-PHOSPHATE GUANYLYLTRANSFERASE"/>
    <property type="match status" value="1"/>
</dbReference>